<proteinExistence type="predicted"/>
<comment type="caution">
    <text evidence="1">The sequence shown here is derived from an EMBL/GenBank/DDBJ whole genome shotgun (WGS) entry which is preliminary data.</text>
</comment>
<dbReference type="EMBL" id="ALJN01000002">
    <property type="protein sequence ID" value="EJP23456.1"/>
    <property type="molecule type" value="Genomic_DNA"/>
</dbReference>
<name>J4K9W0_STROR</name>
<organism evidence="1 2">
    <name type="scientific">Streptococcus oralis SK304</name>
    <dbReference type="NCBI Taxonomy" id="1161421"/>
    <lineage>
        <taxon>Bacteria</taxon>
        <taxon>Bacillati</taxon>
        <taxon>Bacillota</taxon>
        <taxon>Bacilli</taxon>
        <taxon>Lactobacillales</taxon>
        <taxon>Streptococcaceae</taxon>
        <taxon>Streptococcus</taxon>
    </lineage>
</organism>
<dbReference type="Proteomes" id="UP000006745">
    <property type="component" value="Unassembled WGS sequence"/>
</dbReference>
<dbReference type="AlphaFoldDB" id="J4K9W0"/>
<reference evidence="1 2" key="1">
    <citation type="submission" date="2012-07" db="EMBL/GenBank/DDBJ databases">
        <authorList>
            <person name="Durkin A.S."/>
            <person name="McCorrison J."/>
            <person name="Torralba M."/>
            <person name="Gillis M."/>
            <person name="Methe B."/>
            <person name="Sutton G."/>
            <person name="Nelson K.E."/>
        </authorList>
    </citation>
    <scope>NUCLEOTIDE SEQUENCE [LARGE SCALE GENOMIC DNA]</scope>
    <source>
        <strain evidence="1 2">SK304</strain>
    </source>
</reference>
<evidence type="ECO:0000313" key="2">
    <source>
        <dbReference type="Proteomes" id="UP000006745"/>
    </source>
</evidence>
<gene>
    <name evidence="1" type="ORF">HMPREF1125_1340</name>
</gene>
<protein>
    <submittedName>
        <fullName evidence="1">Uncharacterized protein</fullName>
    </submittedName>
</protein>
<evidence type="ECO:0000313" key="1">
    <source>
        <dbReference type="EMBL" id="EJP23456.1"/>
    </source>
</evidence>
<sequence length="45" mass="5746">MFQSGILKKRAWATSYLTFYHTLETFFYFRKRFYLLKFYQEMDEV</sequence>
<accession>J4K9W0</accession>